<organism evidence="2 3">
    <name type="scientific">Dreissena polymorpha</name>
    <name type="common">Zebra mussel</name>
    <name type="synonym">Mytilus polymorpha</name>
    <dbReference type="NCBI Taxonomy" id="45954"/>
    <lineage>
        <taxon>Eukaryota</taxon>
        <taxon>Metazoa</taxon>
        <taxon>Spiralia</taxon>
        <taxon>Lophotrochozoa</taxon>
        <taxon>Mollusca</taxon>
        <taxon>Bivalvia</taxon>
        <taxon>Autobranchia</taxon>
        <taxon>Heteroconchia</taxon>
        <taxon>Euheterodonta</taxon>
        <taxon>Imparidentia</taxon>
        <taxon>Neoheterodontei</taxon>
        <taxon>Myida</taxon>
        <taxon>Dreissenoidea</taxon>
        <taxon>Dreissenidae</taxon>
        <taxon>Dreissena</taxon>
    </lineage>
</organism>
<feature type="domain" description="Tox-ART-HYD1" evidence="1">
    <location>
        <begin position="7"/>
        <end position="86"/>
    </location>
</feature>
<sequence>MAGLQILYHHTDQQSARKILKTKKILRSRGGDGNAFYGEGAYLTSIGPYASPLQVAKNNYDGSSFYYERKLTQTEVIFKLEVKAIKCSEERDIYRTAGDIPMSKCLTIFVRDEEAPSGLRIYHCRNR</sequence>
<proteinExistence type="predicted"/>
<reference evidence="2" key="1">
    <citation type="journal article" date="2019" name="bioRxiv">
        <title>The Genome of the Zebra Mussel, Dreissena polymorpha: A Resource for Invasive Species Research.</title>
        <authorList>
            <person name="McCartney M.A."/>
            <person name="Auch B."/>
            <person name="Kono T."/>
            <person name="Mallez S."/>
            <person name="Zhang Y."/>
            <person name="Obille A."/>
            <person name="Becker A."/>
            <person name="Abrahante J.E."/>
            <person name="Garbe J."/>
            <person name="Badalamenti J.P."/>
            <person name="Herman A."/>
            <person name="Mangelson H."/>
            <person name="Liachko I."/>
            <person name="Sullivan S."/>
            <person name="Sone E.D."/>
            <person name="Koren S."/>
            <person name="Silverstein K.A.T."/>
            <person name="Beckman K.B."/>
            <person name="Gohl D.M."/>
        </authorList>
    </citation>
    <scope>NUCLEOTIDE SEQUENCE</scope>
    <source>
        <strain evidence="2">Duluth1</strain>
        <tissue evidence="2">Whole animal</tissue>
    </source>
</reference>
<name>A0A9D4M1L1_DREPO</name>
<accession>A0A9D4M1L1</accession>
<evidence type="ECO:0000313" key="2">
    <source>
        <dbReference type="EMBL" id="KAH3869197.1"/>
    </source>
</evidence>
<comment type="caution">
    <text evidence="2">The sequence shown here is derived from an EMBL/GenBank/DDBJ whole genome shotgun (WGS) entry which is preliminary data.</text>
</comment>
<dbReference type="Proteomes" id="UP000828390">
    <property type="component" value="Unassembled WGS sequence"/>
</dbReference>
<reference evidence="2" key="2">
    <citation type="submission" date="2020-11" db="EMBL/GenBank/DDBJ databases">
        <authorList>
            <person name="McCartney M.A."/>
            <person name="Auch B."/>
            <person name="Kono T."/>
            <person name="Mallez S."/>
            <person name="Becker A."/>
            <person name="Gohl D.M."/>
            <person name="Silverstein K.A.T."/>
            <person name="Koren S."/>
            <person name="Bechman K.B."/>
            <person name="Herman A."/>
            <person name="Abrahante J.E."/>
            <person name="Garbe J."/>
        </authorList>
    </citation>
    <scope>NUCLEOTIDE SEQUENCE</scope>
    <source>
        <strain evidence="2">Duluth1</strain>
        <tissue evidence="2">Whole animal</tissue>
    </source>
</reference>
<gene>
    <name evidence="2" type="ORF">DPMN_032358</name>
</gene>
<dbReference type="Pfam" id="PF15633">
    <property type="entry name" value="Tox-ART-HYD1"/>
    <property type="match status" value="1"/>
</dbReference>
<keyword evidence="3" id="KW-1185">Reference proteome</keyword>
<dbReference type="InterPro" id="IPR028920">
    <property type="entry name" value="Tox-ART-HYD1_dom"/>
</dbReference>
<dbReference type="EMBL" id="JAIWYP010000002">
    <property type="protein sequence ID" value="KAH3869197.1"/>
    <property type="molecule type" value="Genomic_DNA"/>
</dbReference>
<dbReference type="AlphaFoldDB" id="A0A9D4M1L1"/>
<protein>
    <recommendedName>
        <fullName evidence="1">Tox-ART-HYD1 domain-containing protein</fullName>
    </recommendedName>
</protein>
<evidence type="ECO:0000259" key="1">
    <source>
        <dbReference type="Pfam" id="PF15633"/>
    </source>
</evidence>
<evidence type="ECO:0000313" key="3">
    <source>
        <dbReference type="Proteomes" id="UP000828390"/>
    </source>
</evidence>